<name>A0ABU5VR08_9BACT</name>
<comment type="caution">
    <text evidence="1">The sequence shown here is derived from an EMBL/GenBank/DDBJ whole genome shotgun (WGS) entry which is preliminary data.</text>
</comment>
<evidence type="ECO:0000313" key="1">
    <source>
        <dbReference type="EMBL" id="MEA9354848.1"/>
    </source>
</evidence>
<organism evidence="1 2">
    <name type="scientific">Bacteriovorax antarcticus</name>
    <dbReference type="NCBI Taxonomy" id="3088717"/>
    <lineage>
        <taxon>Bacteria</taxon>
        <taxon>Pseudomonadati</taxon>
        <taxon>Bdellovibrionota</taxon>
        <taxon>Bacteriovoracia</taxon>
        <taxon>Bacteriovoracales</taxon>
        <taxon>Bacteriovoracaceae</taxon>
        <taxon>Bacteriovorax</taxon>
    </lineage>
</organism>
<gene>
    <name evidence="1" type="ORF">SHI21_01455</name>
</gene>
<dbReference type="RefSeq" id="WP_323574342.1">
    <property type="nucleotide sequence ID" value="NZ_JAYGJQ010000001.1"/>
</dbReference>
<sequence length="345" mass="37521">MKVLTSKKAIIVALSLGSVVLAGTIKDINSRTVSRSHAEQVEMAPIERNLASEAQTASQRIAVMKVEMNEAFKIDGEWEVTRIVGADETVTYDKINNPEDAHKKIIVPMKLVRTSEVMVNNDRGLVYKISLLSNFGTIAIYKTINGGQEILEAKRIKKVKEEGAATSEEVELVLERALNQSKSTKILTGSEVSGEMTLTKGSIEGLTVSLTNTNGEVQSIDIASAQLMDGGSFKADVGDEEVAGVVFNNGKDGYRLSFVTGPLAGAMLNFVTKEALSEMENKTKEANDDYIAQDESSVESMQQQEGVQDAIAERREVASDENYEPVRILSADEIKETAETQGFAF</sequence>
<protein>
    <recommendedName>
        <fullName evidence="3">DUF4367 domain-containing protein</fullName>
    </recommendedName>
</protein>
<accession>A0ABU5VR08</accession>
<evidence type="ECO:0008006" key="3">
    <source>
        <dbReference type="Google" id="ProtNLM"/>
    </source>
</evidence>
<keyword evidence="2" id="KW-1185">Reference proteome</keyword>
<dbReference type="EMBL" id="JAYGJQ010000001">
    <property type="protein sequence ID" value="MEA9354848.1"/>
    <property type="molecule type" value="Genomic_DNA"/>
</dbReference>
<proteinExistence type="predicted"/>
<reference evidence="1 2" key="1">
    <citation type="submission" date="2023-11" db="EMBL/GenBank/DDBJ databases">
        <title>A Novel Polar Bacteriovorax (B. antarcticus) Isolated from the Biocrust in Antarctica.</title>
        <authorList>
            <person name="Mun W."/>
            <person name="Choi S.Y."/>
            <person name="Mitchell R.J."/>
        </authorList>
    </citation>
    <scope>NUCLEOTIDE SEQUENCE [LARGE SCALE GENOMIC DNA]</scope>
    <source>
        <strain evidence="1 2">PP10</strain>
    </source>
</reference>
<evidence type="ECO:0000313" key="2">
    <source>
        <dbReference type="Proteomes" id="UP001302274"/>
    </source>
</evidence>
<dbReference type="Proteomes" id="UP001302274">
    <property type="component" value="Unassembled WGS sequence"/>
</dbReference>